<proteinExistence type="inferred from homology"/>
<reference evidence="4" key="1">
    <citation type="submission" date="2021-01" db="EMBL/GenBank/DDBJ databases">
        <authorList>
            <person name="Corre E."/>
            <person name="Pelletier E."/>
            <person name="Niang G."/>
            <person name="Scheremetjew M."/>
            <person name="Finn R."/>
            <person name="Kale V."/>
            <person name="Holt S."/>
            <person name="Cochrane G."/>
            <person name="Meng A."/>
            <person name="Brown T."/>
            <person name="Cohen L."/>
        </authorList>
    </citation>
    <scope>NUCLEOTIDE SEQUENCE</scope>
    <source>
        <strain evidence="4">CCMP1243</strain>
    </source>
</reference>
<gene>
    <name evidence="4" type="ORF">RMAR1173_LOCUS10861</name>
</gene>
<accession>A0A7S2S3Z5</accession>
<dbReference type="CDD" id="cd06464">
    <property type="entry name" value="ACD_sHsps-like"/>
    <property type="match status" value="1"/>
</dbReference>
<evidence type="ECO:0000313" key="4">
    <source>
        <dbReference type="EMBL" id="CAD9688714.1"/>
    </source>
</evidence>
<evidence type="ECO:0000256" key="2">
    <source>
        <dbReference type="SAM" id="MobiDB-lite"/>
    </source>
</evidence>
<dbReference type="InterPro" id="IPR002068">
    <property type="entry name" value="A-crystallin/Hsp20_dom"/>
</dbReference>
<dbReference type="PROSITE" id="PS01031">
    <property type="entry name" value="SHSP"/>
    <property type="match status" value="1"/>
</dbReference>
<sequence length="241" mass="25821">MLRKSAEPLGRALPTDPFQAMKSPSTFSAATVCLVAFVLLVECPGGAHASTRVGEPCSARGCHSRAMVESFDKALLAEWEPLGFQFLAKVSEALGAEHARAHGFQGSKQAPEDTSPPLKTPAWHVSRLKDRPAVRILEVELPGVAEDSVSLEVTTDKQHQRTLSLSAFRPGHGVEYQQQWRLSSEVQAEKLEASMADGLLRITLPDKPTPPAMRIAVEARAGEDLGAAGAHRGGDTPIAMT</sequence>
<organism evidence="4">
    <name type="scientific">Rhizochromulina marina</name>
    <dbReference type="NCBI Taxonomy" id="1034831"/>
    <lineage>
        <taxon>Eukaryota</taxon>
        <taxon>Sar</taxon>
        <taxon>Stramenopiles</taxon>
        <taxon>Ochrophyta</taxon>
        <taxon>Dictyochophyceae</taxon>
        <taxon>Rhizochromulinales</taxon>
        <taxon>Rhizochromulina</taxon>
    </lineage>
</organism>
<name>A0A7S2S3Z5_9STRA</name>
<comment type="similarity">
    <text evidence="1">Belongs to the small heat shock protein (HSP20) family.</text>
</comment>
<protein>
    <recommendedName>
        <fullName evidence="3">SHSP domain-containing protein</fullName>
    </recommendedName>
</protein>
<evidence type="ECO:0000259" key="3">
    <source>
        <dbReference type="PROSITE" id="PS01031"/>
    </source>
</evidence>
<evidence type="ECO:0000256" key="1">
    <source>
        <dbReference type="PROSITE-ProRule" id="PRU00285"/>
    </source>
</evidence>
<dbReference type="EMBL" id="HBHJ01016320">
    <property type="protein sequence ID" value="CAD9688714.1"/>
    <property type="molecule type" value="Transcribed_RNA"/>
</dbReference>
<dbReference type="Gene3D" id="2.60.40.790">
    <property type="match status" value="1"/>
</dbReference>
<dbReference type="SUPFAM" id="SSF49764">
    <property type="entry name" value="HSP20-like chaperones"/>
    <property type="match status" value="1"/>
</dbReference>
<feature type="domain" description="SHSP" evidence="3">
    <location>
        <begin position="113"/>
        <end position="222"/>
    </location>
</feature>
<dbReference type="InterPro" id="IPR008978">
    <property type="entry name" value="HSP20-like_chaperone"/>
</dbReference>
<dbReference type="AlphaFoldDB" id="A0A7S2S3Z5"/>
<feature type="region of interest" description="Disordered" evidence="2">
    <location>
        <begin position="101"/>
        <end position="124"/>
    </location>
</feature>